<dbReference type="PANTHER" id="PTHR10281">
    <property type="entry name" value="MEMBRANE-ASSOCIATED PROGESTERONE RECEPTOR COMPONENT-RELATED"/>
    <property type="match status" value="1"/>
</dbReference>
<dbReference type="EMBL" id="MDYQ01000017">
    <property type="protein sequence ID" value="PRP87789.1"/>
    <property type="molecule type" value="Genomic_DNA"/>
</dbReference>
<gene>
    <name evidence="3" type="ORF">PROFUN_04263</name>
</gene>
<dbReference type="InterPro" id="IPR001199">
    <property type="entry name" value="Cyt_B5-like_heme/steroid-bd"/>
</dbReference>
<evidence type="ECO:0000259" key="2">
    <source>
        <dbReference type="SMART" id="SM01117"/>
    </source>
</evidence>
<dbReference type="InParanoid" id="A0A2P6NV04"/>
<dbReference type="PANTHER" id="PTHR10281:SF76">
    <property type="entry name" value="CALCUTTA CUP-RELATED"/>
    <property type="match status" value="1"/>
</dbReference>
<dbReference type="GO" id="GO:0016020">
    <property type="term" value="C:membrane"/>
    <property type="evidence" value="ECO:0007669"/>
    <property type="project" value="TreeGrafter"/>
</dbReference>
<dbReference type="AlphaFoldDB" id="A0A2P6NV04"/>
<feature type="domain" description="Cytochrome b5 heme-binding" evidence="2">
    <location>
        <begin position="44"/>
        <end position="139"/>
    </location>
</feature>
<evidence type="ECO:0000256" key="1">
    <source>
        <dbReference type="ARBA" id="ARBA00038357"/>
    </source>
</evidence>
<dbReference type="OrthoDB" id="547796at2759"/>
<dbReference type="STRING" id="1890364.A0A2P6NV04"/>
<comment type="caution">
    <text evidence="3">The sequence shown here is derived from an EMBL/GenBank/DDBJ whole genome shotgun (WGS) entry which is preliminary data.</text>
</comment>
<dbReference type="SMART" id="SM01117">
    <property type="entry name" value="Cyt-b5"/>
    <property type="match status" value="1"/>
</dbReference>
<reference evidence="3 4" key="1">
    <citation type="journal article" date="2018" name="Genome Biol. Evol.">
        <title>Multiple Roots of Fruiting Body Formation in Amoebozoa.</title>
        <authorList>
            <person name="Hillmann F."/>
            <person name="Forbes G."/>
            <person name="Novohradska S."/>
            <person name="Ferling I."/>
            <person name="Riege K."/>
            <person name="Groth M."/>
            <person name="Westermann M."/>
            <person name="Marz M."/>
            <person name="Spaller T."/>
            <person name="Winckler T."/>
            <person name="Schaap P."/>
            <person name="Glockner G."/>
        </authorList>
    </citation>
    <scope>NUCLEOTIDE SEQUENCE [LARGE SCALE GENOMIC DNA]</scope>
    <source>
        <strain evidence="3 4">Jena</strain>
    </source>
</reference>
<evidence type="ECO:0000313" key="4">
    <source>
        <dbReference type="Proteomes" id="UP000241769"/>
    </source>
</evidence>
<dbReference type="Proteomes" id="UP000241769">
    <property type="component" value="Unassembled WGS sequence"/>
</dbReference>
<dbReference type="GO" id="GO:0012505">
    <property type="term" value="C:endomembrane system"/>
    <property type="evidence" value="ECO:0007669"/>
    <property type="project" value="TreeGrafter"/>
</dbReference>
<dbReference type="Gene3D" id="3.10.120.10">
    <property type="entry name" value="Cytochrome b5-like heme/steroid binding domain"/>
    <property type="match status" value="1"/>
</dbReference>
<comment type="similarity">
    <text evidence="1">Belongs to the cytochrome b5 family. MAPR subfamily.</text>
</comment>
<accession>A0A2P6NV04</accession>
<proteinExistence type="inferred from homology"/>
<dbReference type="InterPro" id="IPR036400">
    <property type="entry name" value="Cyt_B5-like_heme/steroid_sf"/>
</dbReference>
<organism evidence="3 4">
    <name type="scientific">Planoprotostelium fungivorum</name>
    <dbReference type="NCBI Taxonomy" id="1890364"/>
    <lineage>
        <taxon>Eukaryota</taxon>
        <taxon>Amoebozoa</taxon>
        <taxon>Evosea</taxon>
        <taxon>Variosea</taxon>
        <taxon>Cavosteliida</taxon>
        <taxon>Cavosteliaceae</taxon>
        <taxon>Planoprotostelium</taxon>
    </lineage>
</organism>
<dbReference type="InterPro" id="IPR050577">
    <property type="entry name" value="MAPR/NEUFC/NENF-like"/>
</dbReference>
<name>A0A2P6NV04_9EUKA</name>
<dbReference type="SUPFAM" id="SSF55856">
    <property type="entry name" value="Cytochrome b5-like heme/steroid binding domain"/>
    <property type="match status" value="1"/>
</dbReference>
<evidence type="ECO:0000313" key="3">
    <source>
        <dbReference type="EMBL" id="PRP87789.1"/>
    </source>
</evidence>
<sequence length="140" mass="15643">MTSVFEYAILGSATAFLIYSIYQRFFHTEPLPPPPPPTAEHRDYTLFELSQYTGADPTKPILMSGNIYDVTPKASMYGPGGPYHNFTGTDASRALGKGVTDRSEANNTNWTDLTSDEMQQLDEWAGFYSARYQKIGNLIE</sequence>
<dbReference type="Pfam" id="PF00173">
    <property type="entry name" value="Cyt-b5"/>
    <property type="match status" value="1"/>
</dbReference>
<protein>
    <recommendedName>
        <fullName evidence="2">Cytochrome b5 heme-binding domain-containing protein</fullName>
    </recommendedName>
</protein>
<keyword evidence="4" id="KW-1185">Reference proteome</keyword>
<dbReference type="FunCoup" id="A0A2P6NV04">
    <property type="interactions" value="400"/>
</dbReference>